<sequence>MRTAAAQTLVTLSLTVNLLMFMALGGRTILIANPRDTRRVLFILRNERSRASRASTRCSTRCWRIPGSPGATSRP</sequence>
<reference evidence="1" key="1">
    <citation type="submission" date="2015-10" db="EMBL/GenBank/DDBJ databases">
        <authorList>
            <person name="Gilbert D.G."/>
        </authorList>
    </citation>
    <scope>NUCLEOTIDE SEQUENCE</scope>
    <source>
        <strain evidence="1">Phyl III-seqv23</strain>
    </source>
</reference>
<protein>
    <submittedName>
        <fullName evidence="1">Uncharacterized protein</fullName>
    </submittedName>
</protein>
<evidence type="ECO:0000313" key="1">
    <source>
        <dbReference type="EMBL" id="CUV12283.1"/>
    </source>
</evidence>
<dbReference type="AlphaFoldDB" id="A0A0S4TQE7"/>
<name>A0A0S4TQE7_RALSL</name>
<organism evidence="1">
    <name type="scientific">Ralstonia solanacearum</name>
    <name type="common">Pseudomonas solanacearum</name>
    <dbReference type="NCBI Taxonomy" id="305"/>
    <lineage>
        <taxon>Bacteria</taxon>
        <taxon>Pseudomonadati</taxon>
        <taxon>Pseudomonadota</taxon>
        <taxon>Betaproteobacteria</taxon>
        <taxon>Burkholderiales</taxon>
        <taxon>Burkholderiaceae</taxon>
        <taxon>Ralstonia</taxon>
        <taxon>Ralstonia solanacearum species complex</taxon>
    </lineage>
</organism>
<dbReference type="EMBL" id="LN899819">
    <property type="protein sequence ID" value="CUV12283.1"/>
    <property type="molecule type" value="Genomic_DNA"/>
</dbReference>
<accession>A0A0S4TQE7</accession>
<proteinExistence type="predicted"/>
<gene>
    <name evidence="1" type="ORF">RUN39_v1_330065</name>
</gene>